<evidence type="ECO:0000256" key="1">
    <source>
        <dbReference type="SAM" id="Phobius"/>
    </source>
</evidence>
<evidence type="ECO:0000313" key="2">
    <source>
        <dbReference type="EMBL" id="HGK23446.1"/>
    </source>
</evidence>
<reference evidence="2" key="1">
    <citation type="journal article" date="2020" name="mSystems">
        <title>Genome- and Community-Level Interaction Insights into Carbon Utilization and Element Cycling Functions of Hydrothermarchaeota in Hydrothermal Sediment.</title>
        <authorList>
            <person name="Zhou Z."/>
            <person name="Liu Y."/>
            <person name="Xu W."/>
            <person name="Pan J."/>
            <person name="Luo Z.H."/>
            <person name="Li M."/>
        </authorList>
    </citation>
    <scope>NUCLEOTIDE SEQUENCE [LARGE SCALE GENOMIC DNA]</scope>
    <source>
        <strain evidence="2">SpSt-70</strain>
    </source>
</reference>
<keyword evidence="1" id="KW-1133">Transmembrane helix</keyword>
<dbReference type="EMBL" id="DTDV01000007">
    <property type="protein sequence ID" value="HGK23446.1"/>
    <property type="molecule type" value="Genomic_DNA"/>
</dbReference>
<feature type="transmembrane region" description="Helical" evidence="1">
    <location>
        <begin position="135"/>
        <end position="164"/>
    </location>
</feature>
<dbReference type="Pfam" id="PF04298">
    <property type="entry name" value="Zn_peptidase_2"/>
    <property type="match status" value="1"/>
</dbReference>
<dbReference type="PANTHER" id="PTHR36434:SF1">
    <property type="entry name" value="MEMBRANE PROTEASE YUGP-RELATED"/>
    <property type="match status" value="1"/>
</dbReference>
<dbReference type="PANTHER" id="PTHR36434">
    <property type="entry name" value="MEMBRANE PROTEASE YUGP-RELATED"/>
    <property type="match status" value="1"/>
</dbReference>
<comment type="caution">
    <text evidence="2">The sequence shown here is derived from an EMBL/GenBank/DDBJ whole genome shotgun (WGS) entry which is preliminary data.</text>
</comment>
<dbReference type="InterPro" id="IPR007395">
    <property type="entry name" value="Zn_peptidase_2"/>
</dbReference>
<proteinExistence type="predicted"/>
<keyword evidence="1" id="KW-0472">Membrane</keyword>
<gene>
    <name evidence="2" type="ORF">ENU78_03180</name>
</gene>
<accession>A0A7C2H4S3</accession>
<protein>
    <submittedName>
        <fullName evidence="2">Zinc metallopeptidase</fullName>
    </submittedName>
</protein>
<keyword evidence="1" id="KW-0812">Transmembrane</keyword>
<name>A0A7C2H4S3_DICTH</name>
<feature type="transmembrane region" description="Helical" evidence="1">
    <location>
        <begin position="6"/>
        <end position="24"/>
    </location>
</feature>
<sequence>MFFLWDPTYILLLPALILSIYASMKVRSTFLYYSEIPNSRRLTGREAAEIILKSVGLNDVKIEPVPGTLTDHYDPTTKVLRLSEPVYSEPSVAALGVAAHEIGHAIQHATGYYALALRSSLVPVANIGTNLAFPLFFLGFIFGSPSLMNIGILAFSLAVLFYLITLPVEINASKRAQEVLLSLGLVTQKEAEGVKKVLNAAALTYLAAALTALLNLLRLIVLANMRRRD</sequence>
<feature type="transmembrane region" description="Helical" evidence="1">
    <location>
        <begin position="202"/>
        <end position="223"/>
    </location>
</feature>
<dbReference type="AlphaFoldDB" id="A0A7C2H4S3"/>
<organism evidence="2">
    <name type="scientific">Dictyoglomus thermophilum</name>
    <dbReference type="NCBI Taxonomy" id="14"/>
    <lineage>
        <taxon>Bacteria</taxon>
        <taxon>Pseudomonadati</taxon>
        <taxon>Dictyoglomota</taxon>
        <taxon>Dictyoglomia</taxon>
        <taxon>Dictyoglomales</taxon>
        <taxon>Dictyoglomaceae</taxon>
        <taxon>Dictyoglomus</taxon>
    </lineage>
</organism>
<dbReference type="RefSeq" id="WP_149122937.1">
    <property type="nucleotide sequence ID" value="NZ_VTFL01000004.1"/>
</dbReference>